<accession>A0A955IWM7</accession>
<organism evidence="1 2">
    <name type="scientific">candidate division WWE3 bacterium</name>
    <dbReference type="NCBI Taxonomy" id="2053526"/>
    <lineage>
        <taxon>Bacteria</taxon>
        <taxon>Katanobacteria</taxon>
    </lineage>
</organism>
<dbReference type="Proteomes" id="UP000714817">
    <property type="component" value="Unassembled WGS sequence"/>
</dbReference>
<dbReference type="EMBL" id="JAGQNY010000008">
    <property type="protein sequence ID" value="MCA9302222.1"/>
    <property type="molecule type" value="Genomic_DNA"/>
</dbReference>
<dbReference type="AlphaFoldDB" id="A0A955IWM7"/>
<evidence type="ECO:0000313" key="2">
    <source>
        <dbReference type="Proteomes" id="UP000714817"/>
    </source>
</evidence>
<gene>
    <name evidence="1" type="ORF">KDA10_02585</name>
</gene>
<comment type="caution">
    <text evidence="1">The sequence shown here is derived from an EMBL/GenBank/DDBJ whole genome shotgun (WGS) entry which is preliminary data.</text>
</comment>
<reference evidence="1" key="2">
    <citation type="journal article" date="2021" name="Microbiome">
        <title>Successional dynamics and alternative stable states in a saline activated sludge microbial community over 9 years.</title>
        <authorList>
            <person name="Wang Y."/>
            <person name="Ye J."/>
            <person name="Ju F."/>
            <person name="Liu L."/>
            <person name="Boyd J.A."/>
            <person name="Deng Y."/>
            <person name="Parks D.H."/>
            <person name="Jiang X."/>
            <person name="Yin X."/>
            <person name="Woodcroft B.J."/>
            <person name="Tyson G.W."/>
            <person name="Hugenholtz P."/>
            <person name="Polz M.F."/>
            <person name="Zhang T."/>
        </authorList>
    </citation>
    <scope>NUCLEOTIDE SEQUENCE</scope>
    <source>
        <strain evidence="1">HKST-UBA80</strain>
    </source>
</reference>
<evidence type="ECO:0000313" key="1">
    <source>
        <dbReference type="EMBL" id="MCA9302222.1"/>
    </source>
</evidence>
<protein>
    <submittedName>
        <fullName evidence="1">Uncharacterized protein</fullName>
    </submittedName>
</protein>
<sequence length="176" mass="20227">MKWIKNEHKQETQNQNQILSNFEKAVEIAQSKKSRLVDMYMDNLIDKDEFSVKKAEVESEEASARKELKILQASTSNWMDLAINTFNFAKTAKYSFEHGSAEDKTAILRALGSNFTIMNGKVLLDLQKTFLQFKINSELVNAELKSLEPDVFVAVTNNNKVFEGWFFKWSGRSDKS</sequence>
<proteinExistence type="predicted"/>
<name>A0A955IWM7_UNCKA</name>
<reference evidence="1" key="1">
    <citation type="submission" date="2020-04" db="EMBL/GenBank/DDBJ databases">
        <authorList>
            <person name="Zhang T."/>
        </authorList>
    </citation>
    <scope>NUCLEOTIDE SEQUENCE</scope>
    <source>
        <strain evidence="1">HKST-UBA80</strain>
    </source>
</reference>